<feature type="transmembrane region" description="Helical" evidence="9">
    <location>
        <begin position="20"/>
        <end position="40"/>
    </location>
</feature>
<keyword evidence="11" id="KW-1185">Reference proteome</keyword>
<evidence type="ECO:0000256" key="7">
    <source>
        <dbReference type="ARBA" id="ARBA00023136"/>
    </source>
</evidence>
<accession>A0A4V1IU00</accession>
<dbReference type="GO" id="GO:0005787">
    <property type="term" value="C:signal peptidase complex"/>
    <property type="evidence" value="ECO:0007669"/>
    <property type="project" value="InterPro"/>
</dbReference>
<evidence type="ECO:0000256" key="2">
    <source>
        <dbReference type="ARBA" id="ARBA00005245"/>
    </source>
</evidence>
<keyword evidence="5" id="KW-0256">Endoplasmic reticulum</keyword>
<comment type="subcellular location">
    <subcellularLocation>
        <location evidence="1">Endoplasmic reticulum membrane</location>
        <topology evidence="1">Multi-pass membrane protein</topology>
    </subcellularLocation>
</comment>
<dbReference type="Pfam" id="PF06645">
    <property type="entry name" value="SPC12"/>
    <property type="match status" value="1"/>
</dbReference>
<dbReference type="PANTHER" id="PTHR13202">
    <property type="entry name" value="MICROSOMAL SIGNAL PEPTIDASE 12 KDA SUBUNIT"/>
    <property type="match status" value="1"/>
</dbReference>
<keyword evidence="7 9" id="KW-0472">Membrane</keyword>
<evidence type="ECO:0000256" key="8">
    <source>
        <dbReference type="ARBA" id="ARBA00045204"/>
    </source>
</evidence>
<evidence type="ECO:0000313" key="11">
    <source>
        <dbReference type="Proteomes" id="UP000274922"/>
    </source>
</evidence>
<keyword evidence="6 9" id="KW-1133">Transmembrane helix</keyword>
<dbReference type="Proteomes" id="UP000274922">
    <property type="component" value="Unassembled WGS sequence"/>
</dbReference>
<keyword evidence="4 9" id="KW-0812">Transmembrane</keyword>
<evidence type="ECO:0000256" key="3">
    <source>
        <dbReference type="ARBA" id="ARBA00017059"/>
    </source>
</evidence>
<comment type="similarity">
    <text evidence="2">Belongs to the SPCS1 family.</text>
</comment>
<organism evidence="10 11">
    <name type="scientific">Caulochytrium protostelioides</name>
    <dbReference type="NCBI Taxonomy" id="1555241"/>
    <lineage>
        <taxon>Eukaryota</taxon>
        <taxon>Fungi</taxon>
        <taxon>Fungi incertae sedis</taxon>
        <taxon>Chytridiomycota</taxon>
        <taxon>Chytridiomycota incertae sedis</taxon>
        <taxon>Chytridiomycetes</taxon>
        <taxon>Caulochytriales</taxon>
        <taxon>Caulochytriaceae</taxon>
        <taxon>Caulochytrium</taxon>
    </lineage>
</organism>
<evidence type="ECO:0000256" key="4">
    <source>
        <dbReference type="ARBA" id="ARBA00022692"/>
    </source>
</evidence>
<evidence type="ECO:0000313" key="10">
    <source>
        <dbReference type="EMBL" id="RKO98827.1"/>
    </source>
</evidence>
<sequence>MWFFTYNRQVDYVGQNRVDNLIQGMLTGSAVVAWLVGLVMQQMRLTIYLSLVGLAATCLLCIPAWPVFCRNPIQWAVKPAVDDSVDDDALKAKALEQQGLLQKVWRFLF</sequence>
<dbReference type="PANTHER" id="PTHR13202:SF0">
    <property type="entry name" value="SIGNAL PEPTIDASE COMPLEX SUBUNIT 1"/>
    <property type="match status" value="1"/>
</dbReference>
<evidence type="ECO:0000256" key="6">
    <source>
        <dbReference type="ARBA" id="ARBA00022989"/>
    </source>
</evidence>
<dbReference type="EMBL" id="ML014356">
    <property type="protein sequence ID" value="RKO98827.1"/>
    <property type="molecule type" value="Genomic_DNA"/>
</dbReference>
<name>A0A4V1IU00_9FUNG</name>
<evidence type="ECO:0000256" key="9">
    <source>
        <dbReference type="SAM" id="Phobius"/>
    </source>
</evidence>
<dbReference type="OrthoDB" id="263893at2759"/>
<dbReference type="GO" id="GO:0006465">
    <property type="term" value="P:signal peptide processing"/>
    <property type="evidence" value="ECO:0007669"/>
    <property type="project" value="InterPro"/>
</dbReference>
<dbReference type="InterPro" id="IPR009542">
    <property type="entry name" value="Spc1/SPCS1"/>
</dbReference>
<reference evidence="11" key="1">
    <citation type="journal article" date="2018" name="Nat. Microbiol.">
        <title>Leveraging single-cell genomics to expand the fungal tree of life.</title>
        <authorList>
            <person name="Ahrendt S.R."/>
            <person name="Quandt C.A."/>
            <person name="Ciobanu D."/>
            <person name="Clum A."/>
            <person name="Salamov A."/>
            <person name="Andreopoulos B."/>
            <person name="Cheng J.F."/>
            <person name="Woyke T."/>
            <person name="Pelin A."/>
            <person name="Henrissat B."/>
            <person name="Reynolds N.K."/>
            <person name="Benny G.L."/>
            <person name="Smith M.E."/>
            <person name="James T.Y."/>
            <person name="Grigoriev I.V."/>
        </authorList>
    </citation>
    <scope>NUCLEOTIDE SEQUENCE [LARGE SCALE GENOMIC DNA]</scope>
    <source>
        <strain evidence="11">ATCC 52028</strain>
    </source>
</reference>
<evidence type="ECO:0000256" key="1">
    <source>
        <dbReference type="ARBA" id="ARBA00004477"/>
    </source>
</evidence>
<protein>
    <recommendedName>
        <fullName evidence="3">Signal peptidase complex subunit 1</fullName>
    </recommendedName>
</protein>
<gene>
    <name evidence="10" type="ORF">CXG81DRAFT_15387</name>
</gene>
<dbReference type="STRING" id="1555241.A0A4V1IU00"/>
<dbReference type="AlphaFoldDB" id="A0A4V1IU00"/>
<feature type="transmembrane region" description="Helical" evidence="9">
    <location>
        <begin position="47"/>
        <end position="68"/>
    </location>
</feature>
<evidence type="ECO:0000256" key="5">
    <source>
        <dbReference type="ARBA" id="ARBA00022824"/>
    </source>
</evidence>
<proteinExistence type="inferred from homology"/>
<comment type="function">
    <text evidence="8">Component of the signal peptidase complex (SPC) which catalyzes the cleavage of N-terminal signal sequences from nascent proteins as they are translocated into the lumen of the endoplasmic reticulum. Dispensable for SPC enzymatic activity.</text>
</comment>
<dbReference type="GO" id="GO:0045047">
    <property type="term" value="P:protein targeting to ER"/>
    <property type="evidence" value="ECO:0007669"/>
    <property type="project" value="TreeGrafter"/>
</dbReference>